<sequence>IMFGVGGHIKEGSSTDFFKKAIQKLWKREL</sequence>
<proteinExistence type="predicted"/>
<evidence type="ECO:0000313" key="1">
    <source>
        <dbReference type="EMBL" id="GAG67272.1"/>
    </source>
</evidence>
<dbReference type="AlphaFoldDB" id="X1ABC2"/>
<protein>
    <submittedName>
        <fullName evidence="1">Uncharacterized protein</fullName>
    </submittedName>
</protein>
<feature type="non-terminal residue" evidence="1">
    <location>
        <position position="1"/>
    </location>
</feature>
<reference evidence="1" key="1">
    <citation type="journal article" date="2014" name="Front. Microbiol.">
        <title>High frequency of phylogenetically diverse reductive dehalogenase-homologous genes in deep subseafloor sedimentary metagenomes.</title>
        <authorList>
            <person name="Kawai M."/>
            <person name="Futagami T."/>
            <person name="Toyoda A."/>
            <person name="Takaki Y."/>
            <person name="Nishi S."/>
            <person name="Hori S."/>
            <person name="Arai W."/>
            <person name="Tsubouchi T."/>
            <person name="Morono Y."/>
            <person name="Uchiyama I."/>
            <person name="Ito T."/>
            <person name="Fujiyama A."/>
            <person name="Inagaki F."/>
            <person name="Takami H."/>
        </authorList>
    </citation>
    <scope>NUCLEOTIDE SEQUENCE</scope>
    <source>
        <strain evidence="1">Expedition CK06-06</strain>
    </source>
</reference>
<organism evidence="1">
    <name type="scientific">marine sediment metagenome</name>
    <dbReference type="NCBI Taxonomy" id="412755"/>
    <lineage>
        <taxon>unclassified sequences</taxon>
        <taxon>metagenomes</taxon>
        <taxon>ecological metagenomes</taxon>
    </lineage>
</organism>
<accession>X1ABC2</accession>
<dbReference type="EMBL" id="BART01004166">
    <property type="protein sequence ID" value="GAG67272.1"/>
    <property type="molecule type" value="Genomic_DNA"/>
</dbReference>
<comment type="caution">
    <text evidence="1">The sequence shown here is derived from an EMBL/GenBank/DDBJ whole genome shotgun (WGS) entry which is preliminary data.</text>
</comment>
<gene>
    <name evidence="1" type="ORF">S01H4_10715</name>
</gene>
<name>X1ABC2_9ZZZZ</name>